<evidence type="ECO:0000256" key="1">
    <source>
        <dbReference type="ARBA" id="ARBA00007825"/>
    </source>
</evidence>
<dbReference type="GO" id="GO:0018578">
    <property type="term" value="F:protocatechuate 3,4-dioxygenase activity"/>
    <property type="evidence" value="ECO:0007669"/>
    <property type="project" value="UniProtKB-EC"/>
</dbReference>
<comment type="similarity">
    <text evidence="1">Belongs to the intradiol ring-cleavage dioxygenase family.</text>
</comment>
<dbReference type="Pfam" id="PF00775">
    <property type="entry name" value="Dioxygenase_C"/>
    <property type="match status" value="1"/>
</dbReference>
<evidence type="ECO:0000259" key="4">
    <source>
        <dbReference type="Pfam" id="PF00775"/>
    </source>
</evidence>
<sequence>MLHLPPRYRGIEKGEEAPLDFADYRTTTLRHPKQPLTLLPQRLTELTGPVFGDERVTDADADLTLANNGEAQGQRIIVHGRVLDSDRKPVPNALIEIWQANAAGRYRHQGDQWPAPLDPHFNGAGRTVTDTQGHYSFVTIKPGAYPWGNHHNAWRPAHIHFSLFGVAFAQRLVTQMYFPDDPLFFQDPIYNSVPDGARQRMVSVFDYEATTDNWALGFRFDIVLRGRDATPFEEDDHDD</sequence>
<evidence type="ECO:0000256" key="3">
    <source>
        <dbReference type="ARBA" id="ARBA00023002"/>
    </source>
</evidence>
<dbReference type="RefSeq" id="WP_209896579.1">
    <property type="nucleotide sequence ID" value="NZ_JAGGMR010000001.1"/>
</dbReference>
<gene>
    <name evidence="6" type="ORF">BJ987_006200</name>
</gene>
<dbReference type="InterPro" id="IPR015889">
    <property type="entry name" value="Intradiol_dOase_core"/>
</dbReference>
<keyword evidence="2" id="KW-0223">Dioxygenase</keyword>
<organism evidence="6 7">
    <name type="scientific">Nocardia goodfellowii</name>
    <dbReference type="NCBI Taxonomy" id="882446"/>
    <lineage>
        <taxon>Bacteria</taxon>
        <taxon>Bacillati</taxon>
        <taxon>Actinomycetota</taxon>
        <taxon>Actinomycetes</taxon>
        <taxon>Mycobacteriales</taxon>
        <taxon>Nocardiaceae</taxon>
        <taxon>Nocardia</taxon>
    </lineage>
</organism>
<protein>
    <submittedName>
        <fullName evidence="6">Protocatechuate 3,4-dioxygenase beta subunit</fullName>
        <ecNumber evidence="6">1.13.11.3</ecNumber>
    </submittedName>
</protein>
<evidence type="ECO:0000313" key="7">
    <source>
        <dbReference type="Proteomes" id="UP001519325"/>
    </source>
</evidence>
<dbReference type="InterPro" id="IPR024756">
    <property type="entry name" value="PCDO_beta_N"/>
</dbReference>
<dbReference type="PANTHER" id="PTHR33711:SF10">
    <property type="entry name" value="INTRADIOL RING-CLEAVAGE DIOXYGENASES DOMAIN-CONTAINING PROTEIN"/>
    <property type="match status" value="1"/>
</dbReference>
<evidence type="ECO:0000256" key="2">
    <source>
        <dbReference type="ARBA" id="ARBA00022964"/>
    </source>
</evidence>
<dbReference type="Pfam" id="PF12391">
    <property type="entry name" value="PCDO_beta_N"/>
    <property type="match status" value="1"/>
</dbReference>
<accession>A0ABS4QQI7</accession>
<name>A0ABS4QQI7_9NOCA</name>
<dbReference type="InterPro" id="IPR050770">
    <property type="entry name" value="Intradiol_RC_Dioxygenase"/>
</dbReference>
<dbReference type="NCBIfam" id="TIGR02422">
    <property type="entry name" value="protocat_beta"/>
    <property type="match status" value="1"/>
</dbReference>
<keyword evidence="3 6" id="KW-0560">Oxidoreductase</keyword>
<comment type="caution">
    <text evidence="6">The sequence shown here is derived from an EMBL/GenBank/DDBJ whole genome shotgun (WGS) entry which is preliminary data.</text>
</comment>
<keyword evidence="7" id="KW-1185">Reference proteome</keyword>
<feature type="domain" description="Protocatechuate 3,4-dioxygenase beta subunit N-terminal" evidence="5">
    <location>
        <begin position="18"/>
        <end position="42"/>
    </location>
</feature>
<dbReference type="InterPro" id="IPR000627">
    <property type="entry name" value="Intradiol_dOase_C"/>
</dbReference>
<dbReference type="Gene3D" id="2.60.130.10">
    <property type="entry name" value="Aromatic compound dioxygenase"/>
    <property type="match status" value="1"/>
</dbReference>
<feature type="domain" description="Intradiol ring-cleavage dioxygenases" evidence="4">
    <location>
        <begin position="47"/>
        <end position="226"/>
    </location>
</feature>
<dbReference type="EMBL" id="JAGGMR010000001">
    <property type="protein sequence ID" value="MBP2193299.1"/>
    <property type="molecule type" value="Genomic_DNA"/>
</dbReference>
<dbReference type="InterPro" id="IPR012785">
    <property type="entry name" value="Protocat_dOase_b"/>
</dbReference>
<dbReference type="EC" id="1.13.11.3" evidence="6"/>
<evidence type="ECO:0000259" key="5">
    <source>
        <dbReference type="Pfam" id="PF12391"/>
    </source>
</evidence>
<dbReference type="SUPFAM" id="SSF49482">
    <property type="entry name" value="Aromatic compound dioxygenase"/>
    <property type="match status" value="1"/>
</dbReference>
<proteinExistence type="inferred from homology"/>
<evidence type="ECO:0000313" key="6">
    <source>
        <dbReference type="EMBL" id="MBP2193299.1"/>
    </source>
</evidence>
<dbReference type="Proteomes" id="UP001519325">
    <property type="component" value="Unassembled WGS sequence"/>
</dbReference>
<reference evidence="6 7" key="1">
    <citation type="submission" date="2021-03" db="EMBL/GenBank/DDBJ databases">
        <title>Sequencing the genomes of 1000 actinobacteria strains.</title>
        <authorList>
            <person name="Klenk H.-P."/>
        </authorList>
    </citation>
    <scope>NUCLEOTIDE SEQUENCE [LARGE SCALE GENOMIC DNA]</scope>
    <source>
        <strain evidence="6 7">DSM 45516</strain>
    </source>
</reference>
<dbReference type="PANTHER" id="PTHR33711">
    <property type="entry name" value="DIOXYGENASE, PUTATIVE (AFU_ORTHOLOGUE AFUA_2G02910)-RELATED"/>
    <property type="match status" value="1"/>
</dbReference>